<evidence type="ECO:0000256" key="1">
    <source>
        <dbReference type="SAM" id="MobiDB-lite"/>
    </source>
</evidence>
<feature type="region of interest" description="Disordered" evidence="1">
    <location>
        <begin position="1078"/>
        <end position="1205"/>
    </location>
</feature>
<feature type="compositionally biased region" description="Low complexity" evidence="1">
    <location>
        <begin position="859"/>
        <end position="881"/>
    </location>
</feature>
<feature type="compositionally biased region" description="Polar residues" evidence="1">
    <location>
        <begin position="1725"/>
        <end position="1749"/>
    </location>
</feature>
<feature type="compositionally biased region" description="Acidic residues" evidence="1">
    <location>
        <begin position="1704"/>
        <end position="1722"/>
    </location>
</feature>
<sequence>MSAPSSRGQRGGSSARGGRAISASTGRGRGNAARGTPTPSRGRGRGSANNGPTSTGSGDGLLQRLRTGTIKRGAEHGSNTTSGRGRGAAATVPTSTSSRGRTIRGRGHLSQTFNTAKSQPSTPSSRPSSPAPSNHRDFMNTAHAKFQELKQLREKERANAIRDGFLADPDKKTSLDKAITPVGTCLEMCPEFERVERIVQNMVDKAEKVHDDSTGRDMPSEERMVKRFRRSAAGYDEQLPSDIRTPATLQKTLDYLLDRVIGGEERLATIHKFVWDRTRGIRNDFSIQQVTNTEDVKIAVDCYERIARFHILSLHQLSNPDNLLEGENFDAHQEREQLNNTLLSLLYYYDDNRDRVDLPNEGEFRAYCIIFELQSQHPDLEDRIQAWPKTLLADKRVQTALKLYMAAGNGLFDQGPLRPTEPFAIAQSKVGTFWQVLSSRAVPYMMACVAEIYFAPIRFAALDALWRSCKSAPSAQQARSRDWTLAEVTNFLGFDTEAETKDFCAAFDIYFGTDEHGEEYLDVTSNSAHSLDQSSIPNRQSFSHTYVEKKRYHRTLTAVINGVPVAEAIRQGLVEPDDEESPGLELDEAVGEDDQSMFVPETKPTPPTLKPSPSGPALNPEASTFTPKFGESQGSSSSVFGRPAEKSTSSFGQPTSFGSSGFGSSGLSTGFGSASTASMFGKPAVGQPQPGSFSFGGFGQTPKEPASNSPNLAAPSTSQTQAPALSSNPVTTPTFTGFNFGHAATASSTAAPAPSAVASTSSAIPPIFGPRATFPPSGPAEEPKTKTPAATTPVKFTDLTPQTMQTPSISEPKVQTLDNQPKIGTSPAPIFSFQPQVSQDNSKPPAMATTTQSTPSVLPSTAPSAFKSTTPSATTPTTPFFVNKPPSTSEAQKPSSGAFKFPSVQASSIKAPEQAQPDTIPAETAKAAAKPFTQPTSSTASPQVSTTPPHSPTPLPAEASVSEVDRDQLVTNLAKVALLRKNGMMQHYIEYALPDLLRTALNQHRLEVHDTAVASIRSRILARKFGYIWRTRAWRNSLNRKAKNRRQLFAQTIRAEEERKKRNEEELEEILRATQETKRLQQEVEQAAETRRAKFSVRADNNPGKVAGQKRKSFSGQEQPQPNLASPRNGTASGTPVNKGHKRSRTLGTFSEPSNRTLRHTLPPGVSFRASRSKPPPHVSIFSPRSTFGRSVSGDQNLRESMSGQKVDTTHTDYFKLKAMGIDPETPIIPDTEATLALRKRREEEERKAALARASRRTTRLSSSSLQGSPSAGTASPSAFNPPVASPAAPTRAPTAQQQQQVNHATPSPVVEDDFLKQIREAREALAEQAQWFKEQTVTLEREMEQEEQEFRKSSHSSSRHAFESSVLSIPPATTSVGKGGALSRAQTGYEYRPSETKPGVSLSRTEQRIRMTGAHGLATSALGPKPRTTSSSGYIPVAMSKRSAMTYKRGAERAGQDPSLRSYRDLSTPGMSQNRHGRKRSHDDVDADTEIIDPSLAEERRQNHRGGFVASEVDEASLRHAAKRPRGADDGAEPLNAGGHPSQGYGRRNETLQSDRSRQNPYDLLQEGHDEDEDEDQGSEEDEDGLSTQGQYRPGRDQALQSSSYPYPGRNNDKHTAREEVEEEASEAEEDVEEAEIEYEEEYEYEYDEQEVEEEDDEDDELLEEDEDTDNGGGHHHHLQHQHQHQRIYAHQGYSNASTSGEGDGELYEDEEDEEDEDGDGDAGSTTDSTTPLTNPAQGFSRATTSSAGPGGSADDAVVLSDSD</sequence>
<feature type="region of interest" description="Disordered" evidence="1">
    <location>
        <begin position="1343"/>
        <end position="1765"/>
    </location>
</feature>
<gene>
    <name evidence="3" type="primary">SAC3</name>
    <name evidence="3" type="ORF">HRR80_009165</name>
</gene>
<evidence type="ECO:0000313" key="3">
    <source>
        <dbReference type="EMBL" id="KAJ8986713.1"/>
    </source>
</evidence>
<feature type="compositionally biased region" description="Polar residues" evidence="1">
    <location>
        <begin position="1146"/>
        <end position="1156"/>
    </location>
</feature>
<dbReference type="PANTHER" id="PTHR12436">
    <property type="entry name" value="80 KDA MCM3-ASSOCIATED PROTEIN"/>
    <property type="match status" value="1"/>
</dbReference>
<comment type="caution">
    <text evidence="3">The sequence shown here is derived from an EMBL/GenBank/DDBJ whole genome shotgun (WGS) entry which is preliminary data.</text>
</comment>
<feature type="compositionally biased region" description="Acidic residues" evidence="1">
    <location>
        <begin position="1621"/>
        <end position="1671"/>
    </location>
</feature>
<feature type="compositionally biased region" description="Pro residues" evidence="1">
    <location>
        <begin position="603"/>
        <end position="614"/>
    </location>
</feature>
<feature type="compositionally biased region" description="Basic and acidic residues" evidence="1">
    <location>
        <begin position="1078"/>
        <end position="1092"/>
    </location>
</feature>
<dbReference type="Proteomes" id="UP001161757">
    <property type="component" value="Unassembled WGS sequence"/>
</dbReference>
<dbReference type="Gene3D" id="1.25.40.990">
    <property type="match status" value="1"/>
</dbReference>
<dbReference type="InterPro" id="IPR005062">
    <property type="entry name" value="SAC3/GANP/THP3_conserved"/>
</dbReference>
<reference evidence="3" key="1">
    <citation type="submission" date="2023-01" db="EMBL/GenBank/DDBJ databases">
        <title>Exophiala dermititidis isolated from Cystic Fibrosis Patient.</title>
        <authorList>
            <person name="Kurbessoian T."/>
            <person name="Crocker A."/>
            <person name="Murante D."/>
            <person name="Hogan D.A."/>
            <person name="Stajich J.E."/>
        </authorList>
    </citation>
    <scope>NUCLEOTIDE SEQUENCE</scope>
    <source>
        <strain evidence="3">Ex8</strain>
    </source>
</reference>
<evidence type="ECO:0000259" key="2">
    <source>
        <dbReference type="Pfam" id="PF03399"/>
    </source>
</evidence>
<dbReference type="GO" id="GO:0006406">
    <property type="term" value="P:mRNA export from nucleus"/>
    <property type="evidence" value="ECO:0007669"/>
    <property type="project" value="TreeGrafter"/>
</dbReference>
<feature type="compositionally biased region" description="Basic residues" evidence="1">
    <location>
        <begin position="1675"/>
        <end position="1689"/>
    </location>
</feature>
<dbReference type="EMBL" id="JAJGCB010000032">
    <property type="protein sequence ID" value="KAJ8986713.1"/>
    <property type="molecule type" value="Genomic_DNA"/>
</dbReference>
<feature type="compositionally biased region" description="Polar residues" evidence="1">
    <location>
        <begin position="1114"/>
        <end position="1136"/>
    </location>
</feature>
<feature type="domain" description="SAC3/GANP/THP3 conserved" evidence="2">
    <location>
        <begin position="188"/>
        <end position="510"/>
    </location>
</feature>
<name>A0AAN6IQH8_EXODE</name>
<dbReference type="PANTHER" id="PTHR12436:SF3">
    <property type="entry name" value="GERMINAL-CENTER ASSOCIATED NUCLEAR PROTEIN"/>
    <property type="match status" value="1"/>
</dbReference>
<organism evidence="3 4">
    <name type="scientific">Exophiala dermatitidis</name>
    <name type="common">Black yeast-like fungus</name>
    <name type="synonym">Wangiella dermatitidis</name>
    <dbReference type="NCBI Taxonomy" id="5970"/>
    <lineage>
        <taxon>Eukaryota</taxon>
        <taxon>Fungi</taxon>
        <taxon>Dikarya</taxon>
        <taxon>Ascomycota</taxon>
        <taxon>Pezizomycotina</taxon>
        <taxon>Eurotiomycetes</taxon>
        <taxon>Chaetothyriomycetidae</taxon>
        <taxon>Chaetothyriales</taxon>
        <taxon>Herpotrichiellaceae</taxon>
        <taxon>Exophiala</taxon>
    </lineage>
</organism>
<feature type="compositionally biased region" description="Low complexity" evidence="1">
    <location>
        <begin position="647"/>
        <end position="659"/>
    </location>
</feature>
<proteinExistence type="predicted"/>
<feature type="region of interest" description="Disordered" evidence="1">
    <location>
        <begin position="589"/>
        <end position="963"/>
    </location>
</feature>
<dbReference type="GO" id="GO:0005737">
    <property type="term" value="C:cytoplasm"/>
    <property type="evidence" value="ECO:0007669"/>
    <property type="project" value="TreeGrafter"/>
</dbReference>
<feature type="compositionally biased region" description="Polar residues" evidence="1">
    <location>
        <begin position="799"/>
        <end position="809"/>
    </location>
</feature>
<dbReference type="GO" id="GO:0070390">
    <property type="term" value="C:transcription export complex 2"/>
    <property type="evidence" value="ECO:0007669"/>
    <property type="project" value="TreeGrafter"/>
</dbReference>
<feature type="compositionally biased region" description="Polar residues" evidence="1">
    <location>
        <begin position="706"/>
        <end position="737"/>
    </location>
</feature>
<feature type="compositionally biased region" description="Polar residues" evidence="1">
    <location>
        <begin position="885"/>
        <end position="895"/>
    </location>
</feature>
<feature type="compositionally biased region" description="Polar residues" evidence="1">
    <location>
        <begin position="621"/>
        <end position="639"/>
    </location>
</feature>
<feature type="compositionally biased region" description="Low complexity" evidence="1">
    <location>
        <begin position="118"/>
        <end position="133"/>
    </location>
</feature>
<feature type="compositionally biased region" description="Low complexity" evidence="1">
    <location>
        <begin position="665"/>
        <end position="678"/>
    </location>
</feature>
<feature type="compositionally biased region" description="Basic and acidic residues" evidence="1">
    <location>
        <begin position="1548"/>
        <end position="1559"/>
    </location>
</feature>
<feature type="region of interest" description="Disordered" evidence="1">
    <location>
        <begin position="1"/>
        <end position="137"/>
    </location>
</feature>
<feature type="compositionally biased region" description="Low complexity" evidence="1">
    <location>
        <begin position="16"/>
        <end position="41"/>
    </location>
</feature>
<feature type="compositionally biased region" description="Low complexity" evidence="1">
    <location>
        <begin position="1754"/>
        <end position="1765"/>
    </location>
</feature>
<feature type="compositionally biased region" description="Low complexity" evidence="1">
    <location>
        <begin position="1260"/>
        <end position="1302"/>
    </location>
</feature>
<evidence type="ECO:0000313" key="4">
    <source>
        <dbReference type="Proteomes" id="UP001161757"/>
    </source>
</evidence>
<dbReference type="Pfam" id="PF03399">
    <property type="entry name" value="SAC3_GANP"/>
    <property type="match status" value="1"/>
</dbReference>
<feature type="compositionally biased region" description="Acidic residues" evidence="1">
    <location>
        <begin position="1570"/>
        <end position="1586"/>
    </location>
</feature>
<feature type="region of interest" description="Disordered" evidence="1">
    <location>
        <begin position="1247"/>
        <end position="1309"/>
    </location>
</feature>
<protein>
    <submittedName>
        <fullName evidence="3">Actin cytoskeleton and mitosis protein</fullName>
    </submittedName>
</protein>
<feature type="compositionally biased region" description="Polar residues" evidence="1">
    <location>
        <begin position="1183"/>
        <end position="1205"/>
    </location>
</feature>
<accession>A0AAN6IQH8</accession>
<feature type="compositionally biased region" description="Low complexity" evidence="1">
    <location>
        <begin position="743"/>
        <end position="766"/>
    </location>
</feature>
<feature type="compositionally biased region" description="Polar residues" evidence="1">
    <location>
        <begin position="833"/>
        <end position="858"/>
    </location>
</feature>
<feature type="compositionally biased region" description="Polar residues" evidence="1">
    <location>
        <begin position="47"/>
        <end position="56"/>
    </location>
</feature>
<dbReference type="InterPro" id="IPR045107">
    <property type="entry name" value="SAC3/GANP/THP3"/>
</dbReference>